<feature type="compositionally biased region" description="Acidic residues" evidence="1">
    <location>
        <begin position="317"/>
        <end position="329"/>
    </location>
</feature>
<gene>
    <name evidence="2" type="ORF">DICPUDRAFT_158098</name>
</gene>
<reference evidence="3" key="1">
    <citation type="journal article" date="2011" name="Genome Biol.">
        <title>Comparative genomics of the social amoebae Dictyostelium discoideum and Dictyostelium purpureum.</title>
        <authorList>
            <consortium name="US DOE Joint Genome Institute (JGI-PGF)"/>
            <person name="Sucgang R."/>
            <person name="Kuo A."/>
            <person name="Tian X."/>
            <person name="Salerno W."/>
            <person name="Parikh A."/>
            <person name="Feasley C.L."/>
            <person name="Dalin E."/>
            <person name="Tu H."/>
            <person name="Huang E."/>
            <person name="Barry K."/>
            <person name="Lindquist E."/>
            <person name="Shapiro H."/>
            <person name="Bruce D."/>
            <person name="Schmutz J."/>
            <person name="Salamov A."/>
            <person name="Fey P."/>
            <person name="Gaudet P."/>
            <person name="Anjard C."/>
            <person name="Babu M.M."/>
            <person name="Basu S."/>
            <person name="Bushmanova Y."/>
            <person name="van der Wel H."/>
            <person name="Katoh-Kurasawa M."/>
            <person name="Dinh C."/>
            <person name="Coutinho P.M."/>
            <person name="Saito T."/>
            <person name="Elias M."/>
            <person name="Schaap P."/>
            <person name="Kay R.R."/>
            <person name="Henrissat B."/>
            <person name="Eichinger L."/>
            <person name="Rivero F."/>
            <person name="Putnam N.H."/>
            <person name="West C.M."/>
            <person name="Loomis W.F."/>
            <person name="Chisholm R.L."/>
            <person name="Shaulsky G."/>
            <person name="Strassmann J.E."/>
            <person name="Queller D.C."/>
            <person name="Kuspa A."/>
            <person name="Grigoriev I.V."/>
        </authorList>
    </citation>
    <scope>NUCLEOTIDE SEQUENCE [LARGE SCALE GENOMIC DNA]</scope>
    <source>
        <strain evidence="3">QSDP1</strain>
    </source>
</reference>
<dbReference type="GeneID" id="10510978"/>
<dbReference type="eggNOG" id="ENOG502RIDW">
    <property type="taxonomic scope" value="Eukaryota"/>
</dbReference>
<dbReference type="VEuPathDB" id="AmoebaDB:DICPUDRAFT_158098"/>
<dbReference type="InParanoid" id="F1A0U2"/>
<protein>
    <submittedName>
        <fullName evidence="2">Uncharacterized protein</fullName>
    </submittedName>
</protein>
<feature type="compositionally biased region" description="Polar residues" evidence="1">
    <location>
        <begin position="287"/>
        <end position="307"/>
    </location>
</feature>
<feature type="compositionally biased region" description="Polar residues" evidence="1">
    <location>
        <begin position="199"/>
        <end position="215"/>
    </location>
</feature>
<keyword evidence="3" id="KW-1185">Reference proteome</keyword>
<feature type="non-terminal residue" evidence="2">
    <location>
        <position position="329"/>
    </location>
</feature>
<evidence type="ECO:0000313" key="3">
    <source>
        <dbReference type="Proteomes" id="UP000001064"/>
    </source>
</evidence>
<dbReference type="RefSeq" id="XP_003293282.1">
    <property type="nucleotide sequence ID" value="XM_003293234.1"/>
</dbReference>
<name>F1A0U2_DICPU</name>
<feature type="compositionally biased region" description="Low complexity" evidence="1">
    <location>
        <begin position="134"/>
        <end position="187"/>
    </location>
</feature>
<sequence length="329" mass="35368">MSFKFDPALLERRAVKVVEVDTRYRAPENLLAAASRKKTHSVLEDKPKVPKPRAEGSGERKPRSSSSDNKTSYKSSGTTDKVNIIKNPYIPIDDDDEEDEKEKKRRFIKPTTTTTTAVTSTSSKPNITGDLFRTNTPTKPTSNSNPPKATTTSASTSSSASSSLNKNKTTTTGSSSSAKSTPRAAPKPVEKKPPLSGSMYPTQATPNKNITLQTPGSGIMNMGNSGNTYIRKESYLDKYGASSDTSSDSKNILGTTLPNAKLTAPTKKTGPTIVDTKLPTATGGLKYSSNHPLNNGKQITSSSNKLPASNKRKNYSDDESDEDLFADGY</sequence>
<feature type="compositionally biased region" description="Polar residues" evidence="1">
    <location>
        <begin position="242"/>
        <end position="258"/>
    </location>
</feature>
<feature type="region of interest" description="Disordered" evidence="1">
    <location>
        <begin position="239"/>
        <end position="329"/>
    </location>
</feature>
<accession>F1A0U2</accession>
<feature type="region of interest" description="Disordered" evidence="1">
    <location>
        <begin position="31"/>
        <end position="227"/>
    </location>
</feature>
<evidence type="ECO:0000313" key="2">
    <source>
        <dbReference type="EMBL" id="EGC30193.1"/>
    </source>
</evidence>
<dbReference type="OrthoDB" id="10687182at2759"/>
<organism evidence="2 3">
    <name type="scientific">Dictyostelium purpureum</name>
    <name type="common">Slime mold</name>
    <dbReference type="NCBI Taxonomy" id="5786"/>
    <lineage>
        <taxon>Eukaryota</taxon>
        <taxon>Amoebozoa</taxon>
        <taxon>Evosea</taxon>
        <taxon>Eumycetozoa</taxon>
        <taxon>Dictyostelia</taxon>
        <taxon>Dictyosteliales</taxon>
        <taxon>Dictyosteliaceae</taxon>
        <taxon>Dictyostelium</taxon>
    </lineage>
</organism>
<feature type="compositionally biased region" description="Low complexity" evidence="1">
    <location>
        <begin position="111"/>
        <end position="123"/>
    </location>
</feature>
<feature type="compositionally biased region" description="Low complexity" evidence="1">
    <location>
        <begin position="64"/>
        <end position="76"/>
    </location>
</feature>
<dbReference type="EMBL" id="GL871349">
    <property type="protein sequence ID" value="EGC30193.1"/>
    <property type="molecule type" value="Genomic_DNA"/>
</dbReference>
<dbReference type="Proteomes" id="UP000001064">
    <property type="component" value="Unassembled WGS sequence"/>
</dbReference>
<feature type="compositionally biased region" description="Basic and acidic residues" evidence="1">
    <location>
        <begin position="41"/>
        <end position="62"/>
    </location>
</feature>
<dbReference type="KEGG" id="dpp:DICPUDRAFT_158098"/>
<dbReference type="AlphaFoldDB" id="F1A0U2"/>
<feature type="compositionally biased region" description="Low complexity" evidence="1">
    <location>
        <begin position="216"/>
        <end position="227"/>
    </location>
</feature>
<evidence type="ECO:0000256" key="1">
    <source>
        <dbReference type="SAM" id="MobiDB-lite"/>
    </source>
</evidence>
<dbReference type="FunCoup" id="F1A0U2">
    <property type="interactions" value="801"/>
</dbReference>
<proteinExistence type="predicted"/>